<dbReference type="GO" id="GO:0047499">
    <property type="term" value="F:calcium-independent phospholipase A2 activity"/>
    <property type="evidence" value="ECO:0007669"/>
    <property type="project" value="TreeGrafter"/>
</dbReference>
<keyword evidence="2" id="KW-0442">Lipid degradation</keyword>
<dbReference type="Gene3D" id="3.40.1090.10">
    <property type="entry name" value="Cytosolic phospholipase A2 catalytic domain"/>
    <property type="match status" value="1"/>
</dbReference>
<dbReference type="GO" id="GO:0046486">
    <property type="term" value="P:glycerolipid metabolic process"/>
    <property type="evidence" value="ECO:0007669"/>
    <property type="project" value="UniProtKB-ARBA"/>
</dbReference>
<dbReference type="EMBL" id="JAGPXD010000005">
    <property type="protein sequence ID" value="KAH7354298.1"/>
    <property type="molecule type" value="Genomic_DNA"/>
</dbReference>
<evidence type="ECO:0000256" key="3">
    <source>
        <dbReference type="ARBA" id="ARBA00023098"/>
    </source>
</evidence>
<protein>
    <submittedName>
        <fullName evidence="6">Acyl transferase/acyl hydrolase/lysophospholipase</fullName>
    </submittedName>
</protein>
<dbReference type="InterPro" id="IPR002641">
    <property type="entry name" value="PNPLA_dom"/>
</dbReference>
<dbReference type="Proteomes" id="UP000813385">
    <property type="component" value="Unassembled WGS sequence"/>
</dbReference>
<comment type="caution">
    <text evidence="4">Lacks conserved residue(s) required for the propagation of feature annotation.</text>
</comment>
<dbReference type="SUPFAM" id="SSF52151">
    <property type="entry name" value="FabD/lysophospholipase-like"/>
    <property type="match status" value="1"/>
</dbReference>
<dbReference type="Pfam" id="PF01734">
    <property type="entry name" value="Patatin"/>
    <property type="match status" value="1"/>
</dbReference>
<dbReference type="PROSITE" id="PS51635">
    <property type="entry name" value="PNPLA"/>
    <property type="match status" value="1"/>
</dbReference>
<evidence type="ECO:0000313" key="6">
    <source>
        <dbReference type="EMBL" id="KAH7354298.1"/>
    </source>
</evidence>
<feature type="domain" description="PNPLA" evidence="5">
    <location>
        <begin position="9"/>
        <end position="205"/>
    </location>
</feature>
<dbReference type="AlphaFoldDB" id="A0A8K0T9C2"/>
<keyword evidence="3" id="KW-0443">Lipid metabolism</keyword>
<organism evidence="6 7">
    <name type="scientific">Plectosphaerella cucumerina</name>
    <dbReference type="NCBI Taxonomy" id="40658"/>
    <lineage>
        <taxon>Eukaryota</taxon>
        <taxon>Fungi</taxon>
        <taxon>Dikarya</taxon>
        <taxon>Ascomycota</taxon>
        <taxon>Pezizomycotina</taxon>
        <taxon>Sordariomycetes</taxon>
        <taxon>Hypocreomycetidae</taxon>
        <taxon>Glomerellales</taxon>
        <taxon>Plectosphaerellaceae</taxon>
        <taxon>Plectosphaerella</taxon>
    </lineage>
</organism>
<dbReference type="InterPro" id="IPR016035">
    <property type="entry name" value="Acyl_Trfase/lysoPLipase"/>
</dbReference>
<sequence>MSKTSIRLLSLDGGGVRGLSSLLILRHLMQSINPSNPPEPCDYFDMIGGTGTGGLIAIMLGRLRLSLEECIAAYAFLADHVFVKKKHRLGFSSRIQGRFDSKAFERTIKSFIVKAGLDPEALLKSSPDACKVFATATSKETGGSVCFTSYRTMRSSHLYDCTKIWEACRATAATMTFFDPIAIGPFGEQFVDGALGMNNPVGEVWNQAQDVWGCPLHAKLRCMVSIGTGVPHEIEIKDDVFGMISTLKRLVTETELSAERFRRDKIDLVEDGRYYRFNVPRGLEDVGLDDSKKRSEVIRATSRYATSQAVSAQLNACGRMLLGPRMQYRARYMQ</sequence>
<name>A0A8K0T9C2_9PEZI</name>
<dbReference type="CDD" id="cd07216">
    <property type="entry name" value="Pat17_PNPLA8_PNPLA9_like3"/>
    <property type="match status" value="1"/>
</dbReference>
<dbReference type="PANTHER" id="PTHR24185">
    <property type="entry name" value="CALCIUM-INDEPENDENT PHOSPHOLIPASE A2-GAMMA"/>
    <property type="match status" value="1"/>
</dbReference>
<evidence type="ECO:0000256" key="1">
    <source>
        <dbReference type="ARBA" id="ARBA00022801"/>
    </source>
</evidence>
<feature type="short sequence motif" description="DGA/G" evidence="4">
    <location>
        <begin position="192"/>
        <end position="194"/>
    </location>
</feature>
<feature type="short sequence motif" description="GXGXXG" evidence="4">
    <location>
        <begin position="13"/>
        <end position="18"/>
    </location>
</feature>
<proteinExistence type="predicted"/>
<evidence type="ECO:0000256" key="4">
    <source>
        <dbReference type="PROSITE-ProRule" id="PRU01161"/>
    </source>
</evidence>
<accession>A0A8K0T9C2</accession>
<dbReference type="GO" id="GO:0016740">
    <property type="term" value="F:transferase activity"/>
    <property type="evidence" value="ECO:0007669"/>
    <property type="project" value="UniProtKB-KW"/>
</dbReference>
<dbReference type="GO" id="GO:0016020">
    <property type="term" value="C:membrane"/>
    <property type="evidence" value="ECO:0007669"/>
    <property type="project" value="TreeGrafter"/>
</dbReference>
<evidence type="ECO:0000259" key="5">
    <source>
        <dbReference type="PROSITE" id="PS51635"/>
    </source>
</evidence>
<gene>
    <name evidence="6" type="ORF">B0T11DRAFT_301312</name>
</gene>
<dbReference type="GO" id="GO:0016042">
    <property type="term" value="P:lipid catabolic process"/>
    <property type="evidence" value="ECO:0007669"/>
    <property type="project" value="UniProtKB-KW"/>
</dbReference>
<evidence type="ECO:0000256" key="2">
    <source>
        <dbReference type="ARBA" id="ARBA00022963"/>
    </source>
</evidence>
<reference evidence="6" key="1">
    <citation type="journal article" date="2021" name="Nat. Commun.">
        <title>Genetic determinants of endophytism in the Arabidopsis root mycobiome.</title>
        <authorList>
            <person name="Mesny F."/>
            <person name="Miyauchi S."/>
            <person name="Thiergart T."/>
            <person name="Pickel B."/>
            <person name="Atanasova L."/>
            <person name="Karlsson M."/>
            <person name="Huettel B."/>
            <person name="Barry K.W."/>
            <person name="Haridas S."/>
            <person name="Chen C."/>
            <person name="Bauer D."/>
            <person name="Andreopoulos W."/>
            <person name="Pangilinan J."/>
            <person name="LaButti K."/>
            <person name="Riley R."/>
            <person name="Lipzen A."/>
            <person name="Clum A."/>
            <person name="Drula E."/>
            <person name="Henrissat B."/>
            <person name="Kohler A."/>
            <person name="Grigoriev I.V."/>
            <person name="Martin F.M."/>
            <person name="Hacquard S."/>
        </authorList>
    </citation>
    <scope>NUCLEOTIDE SEQUENCE</scope>
    <source>
        <strain evidence="6">MPI-CAGE-AT-0016</strain>
    </source>
</reference>
<comment type="caution">
    <text evidence="6">The sequence shown here is derived from an EMBL/GenBank/DDBJ whole genome shotgun (WGS) entry which is preliminary data.</text>
</comment>
<dbReference type="PANTHER" id="PTHR24185:SF1">
    <property type="entry name" value="CALCIUM-INDEPENDENT PHOSPHOLIPASE A2-GAMMA"/>
    <property type="match status" value="1"/>
</dbReference>
<keyword evidence="6" id="KW-0808">Transferase</keyword>
<dbReference type="GO" id="GO:0019369">
    <property type="term" value="P:arachidonate metabolic process"/>
    <property type="evidence" value="ECO:0007669"/>
    <property type="project" value="TreeGrafter"/>
</dbReference>
<evidence type="ECO:0000313" key="7">
    <source>
        <dbReference type="Proteomes" id="UP000813385"/>
    </source>
</evidence>
<keyword evidence="7" id="KW-1185">Reference proteome</keyword>
<keyword evidence="1 6" id="KW-0378">Hydrolase</keyword>
<dbReference type="OrthoDB" id="1658288at2759"/>